<dbReference type="Pfam" id="PF00245">
    <property type="entry name" value="Alk_phosphatase"/>
    <property type="match status" value="1"/>
</dbReference>
<dbReference type="InterPro" id="IPR017850">
    <property type="entry name" value="Alkaline_phosphatase_core_sf"/>
</dbReference>
<proteinExistence type="inferred from homology"/>
<evidence type="ECO:0000256" key="11">
    <source>
        <dbReference type="ARBA" id="ARBA00023180"/>
    </source>
</evidence>
<evidence type="ECO:0000256" key="15">
    <source>
        <dbReference type="RuleBase" id="RU003946"/>
    </source>
</evidence>
<accession>A0A8B8G676</accession>
<dbReference type="PANTHER" id="PTHR11596">
    <property type="entry name" value="ALKALINE PHOSPHATASE"/>
    <property type="match status" value="1"/>
</dbReference>
<reference evidence="18" key="1">
    <citation type="submission" date="2025-08" db="UniProtKB">
        <authorList>
            <consortium name="RefSeq"/>
        </authorList>
    </citation>
    <scope>IDENTIFICATION</scope>
    <source>
        <tissue evidence="18">Whole body</tissue>
    </source>
</reference>
<feature type="binding site" evidence="14">
    <location>
        <position position="203"/>
    </location>
    <ligand>
        <name>Mg(2+)</name>
        <dbReference type="ChEBI" id="CHEBI:18420"/>
    </ligand>
</feature>
<comment type="similarity">
    <text evidence="2 15">Belongs to the alkaline phosphatase family.</text>
</comment>
<dbReference type="FunFam" id="3.40.720.10:FF:000008">
    <property type="entry name" value="Alkaline phosphatase"/>
    <property type="match status" value="1"/>
</dbReference>
<keyword evidence="16" id="KW-0732">Signal</keyword>
<dbReference type="GO" id="GO:0046872">
    <property type="term" value="F:metal ion binding"/>
    <property type="evidence" value="ECO:0007669"/>
    <property type="project" value="UniProtKB-KW"/>
</dbReference>
<gene>
    <name evidence="18" type="primary">LOC112689059</name>
</gene>
<dbReference type="Proteomes" id="UP000694846">
    <property type="component" value="Unplaced"/>
</dbReference>
<keyword evidence="12" id="KW-0449">Lipoprotein</keyword>
<dbReference type="CDD" id="cd16012">
    <property type="entry name" value="ALP"/>
    <property type="match status" value="1"/>
</dbReference>
<dbReference type="GO" id="GO:0098552">
    <property type="term" value="C:side of membrane"/>
    <property type="evidence" value="ECO:0007669"/>
    <property type="project" value="UniProtKB-KW"/>
</dbReference>
<comment type="cofactor">
    <cofactor evidence="14">
        <name>Mg(2+)</name>
        <dbReference type="ChEBI" id="CHEBI:18420"/>
    </cofactor>
    <text evidence="14">Binds 1 Mg(2+) ion.</text>
</comment>
<feature type="binding site" evidence="14">
    <location>
        <position position="394"/>
    </location>
    <ligand>
        <name>Zn(2+)</name>
        <dbReference type="ChEBI" id="CHEBI:29105"/>
        <label>2</label>
    </ligand>
</feature>
<keyword evidence="9 14" id="KW-0460">Magnesium</keyword>
<feature type="binding site" evidence="14">
    <location>
        <position position="463"/>
    </location>
    <ligand>
        <name>Zn(2+)</name>
        <dbReference type="ChEBI" id="CHEBI:29105"/>
        <label>2</label>
    </ligand>
</feature>
<protein>
    <recommendedName>
        <fullName evidence="3">alkaline phosphatase</fullName>
        <ecNumber evidence="3">3.1.3.1</ecNumber>
    </recommendedName>
</protein>
<dbReference type="PANTHER" id="PTHR11596:SF91">
    <property type="entry name" value="ALKALINE PHOSPHATASE-RELATED"/>
    <property type="match status" value="1"/>
</dbReference>
<keyword evidence="4" id="KW-1003">Cell membrane</keyword>
<comment type="subcellular location">
    <subcellularLocation>
        <location evidence="1">Cell membrane</location>
        <topology evidence="1">Lipid-anchor</topology>
        <topology evidence="1">GPI-anchor</topology>
    </subcellularLocation>
</comment>
<sequence>MVSYLMLIIFLFCIKNTIAASKSHFKSKPSIDNYFADKGRPLNQRSREYDGNFWMNRGMSDLRRRVKTLEKPIIGRAKNVVFFLGDGMSLATVTAARVHMEQTSGKPFSDGNTSLTFENFPYTGLVRTYCVDKQVADSACSSTAYMTGVKANSGTLGVTGAVQKNDCKASLDSKNQVDSILRWAQMAGKSTGIVTTTRVTHASPAGGYAHSADRSWESSAPGDCLDIAQQLVTRSPGIELDVILGGGRQEFLPKKMNGNREDGRDLIAEWKVHMMKTHQKYDYVRNKTELSNVDLKDVDKLLGLFSMSHMSYTGTKEIEKDEPSLSEMTVAAIEVLQKNENGYVLFVEGGRIDHAHHQNLAHMALSETIAFSRAVNVADTMTNPKNTLIVVTSDHSHTMTINGYPSREDRVVGHVNRGGETYSILSYANGPSAKEHKYEKEPSEYGEKFALYPALVPMSLETHGGEDVAVWARGPWAHLFVGSFEQNVLPLIMSHASCIGPSKGKCSDR</sequence>
<evidence type="ECO:0000256" key="14">
    <source>
        <dbReference type="PIRSR" id="PIRSR601952-2"/>
    </source>
</evidence>
<evidence type="ECO:0000256" key="5">
    <source>
        <dbReference type="ARBA" id="ARBA00022622"/>
    </source>
</evidence>
<evidence type="ECO:0000313" key="18">
    <source>
        <dbReference type="RefSeq" id="XP_025418348.1"/>
    </source>
</evidence>
<evidence type="ECO:0000256" key="7">
    <source>
        <dbReference type="ARBA" id="ARBA00022801"/>
    </source>
</evidence>
<evidence type="ECO:0000256" key="13">
    <source>
        <dbReference type="PIRSR" id="PIRSR601952-1"/>
    </source>
</evidence>
<evidence type="ECO:0000256" key="4">
    <source>
        <dbReference type="ARBA" id="ARBA00022475"/>
    </source>
</evidence>
<dbReference type="AlphaFoldDB" id="A0A8B8G676"/>
<dbReference type="SMART" id="SM00098">
    <property type="entry name" value="alkPPc"/>
    <property type="match status" value="1"/>
</dbReference>
<evidence type="ECO:0000256" key="1">
    <source>
        <dbReference type="ARBA" id="ARBA00004609"/>
    </source>
</evidence>
<keyword evidence="8 14" id="KW-0862">Zinc</keyword>
<feature type="binding site" evidence="14">
    <location>
        <position position="348"/>
    </location>
    <ligand>
        <name>Mg(2+)</name>
        <dbReference type="ChEBI" id="CHEBI:18420"/>
    </ligand>
</feature>
<dbReference type="InterPro" id="IPR001952">
    <property type="entry name" value="Alkaline_phosphatase"/>
</dbReference>
<feature type="binding site" evidence="14">
    <location>
        <position position="395"/>
    </location>
    <ligand>
        <name>Zn(2+)</name>
        <dbReference type="ChEBI" id="CHEBI:29105"/>
        <label>2</label>
    </ligand>
</feature>
<keyword evidence="10" id="KW-0472">Membrane</keyword>
<dbReference type="PRINTS" id="PR00113">
    <property type="entry name" value="ALKPHPHTASE"/>
</dbReference>
<evidence type="ECO:0000256" key="16">
    <source>
        <dbReference type="SAM" id="SignalP"/>
    </source>
</evidence>
<feature type="binding site" evidence="14">
    <location>
        <position position="353"/>
    </location>
    <ligand>
        <name>Zn(2+)</name>
        <dbReference type="ChEBI" id="CHEBI:29105"/>
        <label>1</label>
    </ligand>
</feature>
<comment type="cofactor">
    <cofactor evidence="14">
        <name>Zn(2+)</name>
        <dbReference type="ChEBI" id="CHEBI:29105"/>
    </cofactor>
    <text evidence="14">Binds 2 Zn(2+) ions.</text>
</comment>
<dbReference type="OrthoDB" id="5818554at2759"/>
<feature type="binding site" evidence="14">
    <location>
        <position position="201"/>
    </location>
    <ligand>
        <name>Mg(2+)</name>
        <dbReference type="ChEBI" id="CHEBI:18420"/>
    </ligand>
</feature>
<dbReference type="GO" id="GO:0005886">
    <property type="term" value="C:plasma membrane"/>
    <property type="evidence" value="ECO:0007669"/>
    <property type="project" value="UniProtKB-SubCell"/>
</dbReference>
<evidence type="ECO:0000256" key="8">
    <source>
        <dbReference type="ARBA" id="ARBA00022833"/>
    </source>
</evidence>
<evidence type="ECO:0000256" key="6">
    <source>
        <dbReference type="ARBA" id="ARBA00022723"/>
    </source>
</evidence>
<dbReference type="EC" id="3.1.3.1" evidence="3"/>
<evidence type="ECO:0000256" key="10">
    <source>
        <dbReference type="ARBA" id="ARBA00023136"/>
    </source>
</evidence>
<feature type="binding site" evidence="14">
    <location>
        <position position="86"/>
    </location>
    <ligand>
        <name>Zn(2+)</name>
        <dbReference type="ChEBI" id="CHEBI:29105"/>
        <label>2</label>
    </ligand>
</feature>
<name>A0A8B8G676_9HEMI</name>
<feature type="binding site" evidence="14">
    <location>
        <position position="357"/>
    </location>
    <ligand>
        <name>Zn(2+)</name>
        <dbReference type="ChEBI" id="CHEBI:29105"/>
        <label>2</label>
    </ligand>
</feature>
<keyword evidence="11" id="KW-0325">Glycoprotein</keyword>
<organism evidence="17 18">
    <name type="scientific">Sipha flava</name>
    <name type="common">yellow sugarcane aphid</name>
    <dbReference type="NCBI Taxonomy" id="143950"/>
    <lineage>
        <taxon>Eukaryota</taxon>
        <taxon>Metazoa</taxon>
        <taxon>Ecdysozoa</taxon>
        <taxon>Arthropoda</taxon>
        <taxon>Hexapoda</taxon>
        <taxon>Insecta</taxon>
        <taxon>Pterygota</taxon>
        <taxon>Neoptera</taxon>
        <taxon>Paraneoptera</taxon>
        <taxon>Hemiptera</taxon>
        <taxon>Sternorrhyncha</taxon>
        <taxon>Aphidomorpha</taxon>
        <taxon>Aphidoidea</taxon>
        <taxon>Aphididae</taxon>
        <taxon>Sipha</taxon>
    </lineage>
</organism>
<feature type="chain" id="PRO_5034382084" description="alkaline phosphatase" evidence="16">
    <location>
        <begin position="20"/>
        <end position="509"/>
    </location>
</feature>
<evidence type="ECO:0000256" key="9">
    <source>
        <dbReference type="ARBA" id="ARBA00022842"/>
    </source>
</evidence>
<keyword evidence="17" id="KW-1185">Reference proteome</keyword>
<keyword evidence="6 14" id="KW-0479">Metal-binding</keyword>
<dbReference type="SUPFAM" id="SSF53649">
    <property type="entry name" value="Alkaline phosphatase-like"/>
    <property type="match status" value="1"/>
</dbReference>
<keyword evidence="7" id="KW-0378">Hydrolase</keyword>
<dbReference type="GeneID" id="112689059"/>
<evidence type="ECO:0000313" key="17">
    <source>
        <dbReference type="Proteomes" id="UP000694846"/>
    </source>
</evidence>
<evidence type="ECO:0000256" key="2">
    <source>
        <dbReference type="ARBA" id="ARBA00005984"/>
    </source>
</evidence>
<dbReference type="GO" id="GO:0004035">
    <property type="term" value="F:alkaline phosphatase activity"/>
    <property type="evidence" value="ECO:0007669"/>
    <property type="project" value="UniProtKB-EC"/>
</dbReference>
<evidence type="ECO:0000256" key="3">
    <source>
        <dbReference type="ARBA" id="ARBA00012647"/>
    </source>
</evidence>
<feature type="signal peptide" evidence="16">
    <location>
        <begin position="1"/>
        <end position="19"/>
    </location>
</feature>
<dbReference type="Gene3D" id="3.40.720.10">
    <property type="entry name" value="Alkaline Phosphatase, subunit A"/>
    <property type="match status" value="1"/>
</dbReference>
<feature type="active site" description="Phosphoserine intermediate" evidence="13">
    <location>
        <position position="138"/>
    </location>
</feature>
<evidence type="ECO:0000256" key="12">
    <source>
        <dbReference type="ARBA" id="ARBA00023288"/>
    </source>
</evidence>
<feature type="binding site" evidence="14">
    <location>
        <position position="86"/>
    </location>
    <ligand>
        <name>Mg(2+)</name>
        <dbReference type="ChEBI" id="CHEBI:18420"/>
    </ligand>
</feature>
<keyword evidence="5" id="KW-0336">GPI-anchor</keyword>
<dbReference type="RefSeq" id="XP_025418348.1">
    <property type="nucleotide sequence ID" value="XM_025562563.1"/>
</dbReference>